<reference evidence="3" key="1">
    <citation type="submission" date="2016-10" db="EMBL/GenBank/DDBJ databases">
        <authorList>
            <person name="Benchimol M."/>
            <person name="Almeida L.G."/>
            <person name="Vasconcelos A.T."/>
            <person name="Perreira-Neves A."/>
            <person name="Rosa I.A."/>
            <person name="Tasca T."/>
            <person name="Bogo M.R."/>
            <person name="de Souza W."/>
        </authorList>
    </citation>
    <scope>NUCLEOTIDE SEQUENCE [LARGE SCALE GENOMIC DNA]</scope>
    <source>
        <strain evidence="3">K</strain>
    </source>
</reference>
<dbReference type="GeneID" id="94838632"/>
<protein>
    <submittedName>
        <fullName evidence="3">Uncharacterized protein</fullName>
    </submittedName>
</protein>
<dbReference type="RefSeq" id="XP_068360161.1">
    <property type="nucleotide sequence ID" value="XM_068503928.1"/>
</dbReference>
<organism evidence="3 4">
    <name type="scientific">Tritrichomonas foetus</name>
    <dbReference type="NCBI Taxonomy" id="1144522"/>
    <lineage>
        <taxon>Eukaryota</taxon>
        <taxon>Metamonada</taxon>
        <taxon>Parabasalia</taxon>
        <taxon>Tritrichomonadida</taxon>
        <taxon>Tritrichomonadidae</taxon>
        <taxon>Tritrichomonas</taxon>
    </lineage>
</organism>
<evidence type="ECO:0000256" key="1">
    <source>
        <dbReference type="SAM" id="MobiDB-lite"/>
    </source>
</evidence>
<evidence type="ECO:0000313" key="3">
    <source>
        <dbReference type="EMBL" id="OHT07025.1"/>
    </source>
</evidence>
<dbReference type="Proteomes" id="UP000179807">
    <property type="component" value="Unassembled WGS sequence"/>
</dbReference>
<dbReference type="EMBL" id="MLAK01000707">
    <property type="protein sequence ID" value="OHT07025.1"/>
    <property type="molecule type" value="Genomic_DNA"/>
</dbReference>
<dbReference type="VEuPathDB" id="TrichDB:TRFO_24750"/>
<feature type="signal peptide" evidence="2">
    <location>
        <begin position="1"/>
        <end position="20"/>
    </location>
</feature>
<evidence type="ECO:0000313" key="4">
    <source>
        <dbReference type="Proteomes" id="UP000179807"/>
    </source>
</evidence>
<name>A0A1J4K6D9_9EUKA</name>
<dbReference type="AlphaFoldDB" id="A0A1J4K6D9"/>
<keyword evidence="4" id="KW-1185">Reference proteome</keyword>
<accession>A0A1J4K6D9</accession>
<dbReference type="OrthoDB" id="10441091at2759"/>
<gene>
    <name evidence="3" type="ORF">TRFO_24750</name>
</gene>
<sequence length="324" mass="36482">MTFLFFLLAIKHFLPFPYQATPDPEDIFHRLLCRGWSCNEDLYPQHQADEFNDILDMYANGTLNVNLESKIRQLIRREYHPAKCAAGFFSLFGLANFSKNLTESYIELKEGSEFNLWSCHEALAFHPYEKDQIGHLRAASARGAILSSLRLAIITKNETESVDLLRHIATIQTAGWWRKRRSGIEYSDAIAKILRLHEAENKEAEIIKFDDDSKSSSEKTHQNHDDGNDVRDAWATIDRMSGEGHLPAAIWAAEGLKTGEIGRKSLAEARAKLLPIVVSGPWRIDVASVVESDDTFDKVGVLKLAALLGNTIAEPLISFPQAFK</sequence>
<feature type="region of interest" description="Disordered" evidence="1">
    <location>
        <begin position="207"/>
        <end position="229"/>
    </location>
</feature>
<comment type="caution">
    <text evidence="3">The sequence shown here is derived from an EMBL/GenBank/DDBJ whole genome shotgun (WGS) entry which is preliminary data.</text>
</comment>
<keyword evidence="2" id="KW-0732">Signal</keyword>
<proteinExistence type="predicted"/>
<evidence type="ECO:0000256" key="2">
    <source>
        <dbReference type="SAM" id="SignalP"/>
    </source>
</evidence>
<feature type="chain" id="PRO_5012385086" evidence="2">
    <location>
        <begin position="21"/>
        <end position="324"/>
    </location>
</feature>